<dbReference type="PANTHER" id="PTHR22594">
    <property type="entry name" value="ASPARTYL/LYSYL-TRNA SYNTHETASE"/>
    <property type="match status" value="1"/>
</dbReference>
<comment type="catalytic activity">
    <reaction evidence="7">
        <text>tRNA(Asp) + L-aspartate + ATP = L-aspartyl-tRNA(Asp) + AMP + diphosphate</text>
        <dbReference type="Rhea" id="RHEA:19649"/>
        <dbReference type="Rhea" id="RHEA-COMP:9660"/>
        <dbReference type="Rhea" id="RHEA-COMP:9678"/>
        <dbReference type="ChEBI" id="CHEBI:29991"/>
        <dbReference type="ChEBI" id="CHEBI:30616"/>
        <dbReference type="ChEBI" id="CHEBI:33019"/>
        <dbReference type="ChEBI" id="CHEBI:78442"/>
        <dbReference type="ChEBI" id="CHEBI:78516"/>
        <dbReference type="ChEBI" id="CHEBI:456215"/>
        <dbReference type="EC" id="6.1.1.12"/>
    </reaction>
</comment>
<evidence type="ECO:0000256" key="8">
    <source>
        <dbReference type="SAM" id="MobiDB-lite"/>
    </source>
</evidence>
<evidence type="ECO:0000256" key="2">
    <source>
        <dbReference type="ARBA" id="ARBA00022598"/>
    </source>
</evidence>
<name>A0A0B2XLA2_LATCU</name>
<geneLocation type="plasmid" evidence="9 10">
    <name>p1_CACC879</name>
</geneLocation>
<feature type="region of interest" description="Disordered" evidence="8">
    <location>
        <begin position="560"/>
        <end position="590"/>
    </location>
</feature>
<keyword evidence="4 7" id="KW-0067">ATP-binding</keyword>
<keyword evidence="7" id="KW-0963">Cytoplasm</keyword>
<reference evidence="9" key="1">
    <citation type="submission" date="2023-02" db="EMBL/GenBank/DDBJ databases">
        <title>Complete genome sequence of Lactobacillus curvatus CACC879 isolated from Pig feces.</title>
        <authorList>
            <person name="Park S."/>
            <person name="Park M.A."/>
            <person name="Kim D.-H."/>
            <person name="Kim Y."/>
        </authorList>
    </citation>
    <scope>NUCLEOTIDE SEQUENCE</scope>
    <source>
        <strain evidence="9">Curvatus</strain>
        <plasmid evidence="9">p1_CACC879</plasmid>
    </source>
</reference>
<dbReference type="Proteomes" id="UP001215533">
    <property type="component" value="Plasmid p1_CACC879"/>
</dbReference>
<accession>A0A0B2XLA2</accession>
<keyword evidence="5 7" id="KW-0648">Protein biosynthesis</keyword>
<feature type="binding site" evidence="7">
    <location>
        <position position="483"/>
    </location>
    <ligand>
        <name>ATP</name>
        <dbReference type="ChEBI" id="CHEBI:30616"/>
    </ligand>
</feature>
<comment type="function">
    <text evidence="7">Catalyzes the attachment of L-aspartate to tRNA(Asp) in a two-step reaction: L-aspartate is first activated by ATP to form Asp-AMP and then transferred to the acceptor end of tRNA(Asp).</text>
</comment>
<dbReference type="GO" id="GO:0003676">
    <property type="term" value="F:nucleic acid binding"/>
    <property type="evidence" value="ECO:0007669"/>
    <property type="project" value="InterPro"/>
</dbReference>
<evidence type="ECO:0000256" key="1">
    <source>
        <dbReference type="ARBA" id="ARBA00006303"/>
    </source>
</evidence>
<dbReference type="SUPFAM" id="SSF55261">
    <property type="entry name" value="GAD domain-like"/>
    <property type="match status" value="1"/>
</dbReference>
<dbReference type="InterPro" id="IPR004365">
    <property type="entry name" value="NA-bd_OB_tRNA"/>
</dbReference>
<organism evidence="9 10">
    <name type="scientific">Latilactobacillus curvatus</name>
    <name type="common">Lactobacillus curvatus</name>
    <dbReference type="NCBI Taxonomy" id="28038"/>
    <lineage>
        <taxon>Bacteria</taxon>
        <taxon>Bacillati</taxon>
        <taxon>Bacillota</taxon>
        <taxon>Bacilli</taxon>
        <taxon>Lactobacillales</taxon>
        <taxon>Lactobacillaceae</taxon>
        <taxon>Latilactobacillus</taxon>
    </lineage>
</organism>
<dbReference type="PANTHER" id="PTHR22594:SF5">
    <property type="entry name" value="ASPARTATE--TRNA LIGASE, MITOCHONDRIAL"/>
    <property type="match status" value="1"/>
</dbReference>
<evidence type="ECO:0000256" key="7">
    <source>
        <dbReference type="HAMAP-Rule" id="MF_00044"/>
    </source>
</evidence>
<dbReference type="PRINTS" id="PR01042">
    <property type="entry name" value="TRNASYNTHASP"/>
</dbReference>
<dbReference type="InterPro" id="IPR029351">
    <property type="entry name" value="GAD_dom"/>
</dbReference>
<evidence type="ECO:0000256" key="4">
    <source>
        <dbReference type="ARBA" id="ARBA00022840"/>
    </source>
</evidence>
<dbReference type="InterPro" id="IPR002312">
    <property type="entry name" value="Asp/Asn-tRNA-synth_IIb"/>
</dbReference>
<dbReference type="InterPro" id="IPR004115">
    <property type="entry name" value="GAD-like_sf"/>
</dbReference>
<feature type="binding site" evidence="7">
    <location>
        <begin position="535"/>
        <end position="538"/>
    </location>
    <ligand>
        <name>ATP</name>
        <dbReference type="ChEBI" id="CHEBI:30616"/>
    </ligand>
</feature>
<feature type="region of interest" description="Aspartate" evidence="7">
    <location>
        <begin position="200"/>
        <end position="203"/>
    </location>
</feature>
<dbReference type="KEGG" id="lcv:FBA2_01655"/>
<proteinExistence type="inferred from homology"/>
<dbReference type="Gene3D" id="3.30.1360.30">
    <property type="entry name" value="GAD-like domain"/>
    <property type="match status" value="1"/>
</dbReference>
<feature type="binding site" evidence="7">
    <location>
        <position position="176"/>
    </location>
    <ligand>
        <name>L-aspartate</name>
        <dbReference type="ChEBI" id="CHEBI:29991"/>
    </ligand>
</feature>
<dbReference type="InterPro" id="IPR004364">
    <property type="entry name" value="Aa-tRNA-synt_II"/>
</dbReference>
<evidence type="ECO:0000313" key="10">
    <source>
        <dbReference type="Proteomes" id="UP001215533"/>
    </source>
</evidence>
<evidence type="ECO:0000256" key="3">
    <source>
        <dbReference type="ARBA" id="ARBA00022741"/>
    </source>
</evidence>
<dbReference type="InterPro" id="IPR012340">
    <property type="entry name" value="NA-bd_OB-fold"/>
</dbReference>
<feature type="compositionally biased region" description="Polar residues" evidence="8">
    <location>
        <begin position="560"/>
        <end position="570"/>
    </location>
</feature>
<keyword evidence="3 7" id="KW-0547">Nucleotide-binding</keyword>
<evidence type="ECO:0000256" key="6">
    <source>
        <dbReference type="ARBA" id="ARBA00023146"/>
    </source>
</evidence>
<dbReference type="GO" id="GO:0006422">
    <property type="term" value="P:aspartyl-tRNA aminoacylation"/>
    <property type="evidence" value="ECO:0007669"/>
    <property type="project" value="UniProtKB-UniRule"/>
</dbReference>
<dbReference type="GO" id="GO:0140096">
    <property type="term" value="F:catalytic activity, acting on a protein"/>
    <property type="evidence" value="ECO:0007669"/>
    <property type="project" value="UniProtKB-ARBA"/>
</dbReference>
<dbReference type="GeneID" id="49611610"/>
<dbReference type="InterPro" id="IPR047090">
    <property type="entry name" value="AspRS_core"/>
</dbReference>
<dbReference type="SUPFAM" id="SSF50249">
    <property type="entry name" value="Nucleic acid-binding proteins"/>
    <property type="match status" value="1"/>
</dbReference>
<feature type="binding site" evidence="7">
    <location>
        <position position="490"/>
    </location>
    <ligand>
        <name>L-aspartate</name>
        <dbReference type="ChEBI" id="CHEBI:29991"/>
    </ligand>
</feature>
<dbReference type="PROSITE" id="PS50862">
    <property type="entry name" value="AA_TRNA_LIGASE_II"/>
    <property type="match status" value="1"/>
</dbReference>
<dbReference type="NCBIfam" id="NF001750">
    <property type="entry name" value="PRK00476.1"/>
    <property type="match status" value="1"/>
</dbReference>
<dbReference type="CDD" id="cd00777">
    <property type="entry name" value="AspRS_core"/>
    <property type="match status" value="1"/>
</dbReference>
<dbReference type="GO" id="GO:0005737">
    <property type="term" value="C:cytoplasm"/>
    <property type="evidence" value="ECO:0007669"/>
    <property type="project" value="UniProtKB-SubCell"/>
</dbReference>
<protein>
    <recommendedName>
        <fullName evidence="7">Aspartate--tRNA ligase</fullName>
        <ecNumber evidence="7">6.1.1.12</ecNumber>
    </recommendedName>
    <alternativeName>
        <fullName evidence="7">Aspartyl-tRNA synthetase</fullName>
        <shortName evidence="7">AspRS</shortName>
    </alternativeName>
</protein>
<dbReference type="GO" id="GO:0005524">
    <property type="term" value="F:ATP binding"/>
    <property type="evidence" value="ECO:0007669"/>
    <property type="project" value="UniProtKB-UniRule"/>
</dbReference>
<keyword evidence="6 7" id="KW-0030">Aminoacyl-tRNA synthetase</keyword>
<keyword evidence="9" id="KW-0614">Plasmid</keyword>
<dbReference type="InterPro" id="IPR004524">
    <property type="entry name" value="Asp-tRNA-ligase_1"/>
</dbReference>
<dbReference type="EC" id="6.1.1.12" evidence="7"/>
<comment type="similarity">
    <text evidence="1 7">Belongs to the class-II aminoacyl-tRNA synthetase family. Type 1 subfamily.</text>
</comment>
<dbReference type="NCBIfam" id="TIGR00459">
    <property type="entry name" value="aspS_bact"/>
    <property type="match status" value="1"/>
</dbReference>
<dbReference type="InterPro" id="IPR006195">
    <property type="entry name" value="aa-tRNA-synth_II"/>
</dbReference>
<dbReference type="InterPro" id="IPR047089">
    <property type="entry name" value="Asp-tRNA-ligase_1_N"/>
</dbReference>
<comment type="caution">
    <text evidence="7">Lacks conserved residue(s) required for the propagation of feature annotation.</text>
</comment>
<dbReference type="Pfam" id="PF01336">
    <property type="entry name" value="tRNA_anti-codon"/>
    <property type="match status" value="1"/>
</dbReference>
<dbReference type="Pfam" id="PF02938">
    <property type="entry name" value="GAD"/>
    <property type="match status" value="1"/>
</dbReference>
<evidence type="ECO:0000256" key="5">
    <source>
        <dbReference type="ARBA" id="ARBA00022917"/>
    </source>
</evidence>
<dbReference type="Gene3D" id="3.30.930.10">
    <property type="entry name" value="Bira Bifunctional Protein, Domain 2"/>
    <property type="match status" value="1"/>
</dbReference>
<keyword evidence="2 7" id="KW-0436">Ligase</keyword>
<dbReference type="Gene3D" id="2.40.50.140">
    <property type="entry name" value="Nucleic acid-binding proteins"/>
    <property type="match status" value="1"/>
</dbReference>
<dbReference type="InterPro" id="IPR045864">
    <property type="entry name" value="aa-tRNA-synth_II/BPL/LPL"/>
</dbReference>
<evidence type="ECO:0000313" key="9">
    <source>
        <dbReference type="EMBL" id="WDC92656.1"/>
    </source>
</evidence>
<dbReference type="GO" id="GO:0016740">
    <property type="term" value="F:transferase activity"/>
    <property type="evidence" value="ECO:0007669"/>
    <property type="project" value="UniProtKB-ARBA"/>
</dbReference>
<feature type="binding site" evidence="7">
    <location>
        <position position="449"/>
    </location>
    <ligand>
        <name>L-aspartate</name>
        <dbReference type="ChEBI" id="CHEBI:29991"/>
    </ligand>
</feature>
<dbReference type="RefSeq" id="WP_039098319.1">
    <property type="nucleotide sequence ID" value="NZ_BJOQ01000006.1"/>
</dbReference>
<feature type="binding site" evidence="7">
    <location>
        <begin position="222"/>
        <end position="224"/>
    </location>
    <ligand>
        <name>ATP</name>
        <dbReference type="ChEBI" id="CHEBI:30616"/>
    </ligand>
</feature>
<dbReference type="SUPFAM" id="SSF55681">
    <property type="entry name" value="Class II aaRS and biotin synthetases"/>
    <property type="match status" value="1"/>
</dbReference>
<feature type="binding site" evidence="7">
    <location>
        <position position="222"/>
    </location>
    <ligand>
        <name>L-aspartate</name>
        <dbReference type="ChEBI" id="CHEBI:29991"/>
    </ligand>
</feature>
<dbReference type="AlphaFoldDB" id="A0A0B2XLA2"/>
<gene>
    <name evidence="7 9" type="primary">aspS</name>
    <name evidence="9" type="ORF">PSR33_08710</name>
</gene>
<dbReference type="CDD" id="cd04317">
    <property type="entry name" value="EcAspRS_like_N"/>
    <property type="match status" value="1"/>
</dbReference>
<sequence length="590" mass="66919">MRTRTTYCGLVGEEFLNQEVVLHGWVQSQRNFGNLIFVDLRDREGIVQLVFNQDTDADIFQVASKLKSEYVVEVQGTVMARDEAAINPDMKTGKIEVIVKDLVVLNKAETLPFEISDNNTASEDLKLKYRYLDLRRPEMQNAIKTRAAITRAVHSYYDNNGYLNIETPNLTSSTPEGARDYLVPSRVYPGSFYALPQSPQLFKQLLMSAGFDKYYQIARCFRDEDLRGDRQPEFTQIDVETTFLSDVEIQTETEGLLKKVMKDVKGIDVQTPFPRLKWQDAMDKYGSDKPDVRFDMQIQDITEIVQDSDFKPFSEAVEAGQYVRAIVVNNAAPKYSRKALDEQQQYIERYGAKSLLWAKYAGDKLSGASAKGLLPYQEALVERLNLMDDDLILIVAGNFQVVCDSLGYLRTHFAKEMDMIDKSQFAFTWVVDWPLFEYDEGFGKWIAAHHPFTRPRDEDIPLLDTDPHKAHAISYDIILNGYELGGGSLRIFDPEVQEKMLSVLGVAPEVAQERFGHLLNAMKFGFPPSGGLAIGLDRFAMLLASRDNIRDVIAFPKNSRATEPMTNAPSEVTPEQLEELGIEVSPQKKD</sequence>
<dbReference type="HAMAP" id="MF_00044">
    <property type="entry name" value="Asp_tRNA_synth_type1"/>
    <property type="match status" value="1"/>
</dbReference>
<dbReference type="GO" id="GO:0004815">
    <property type="term" value="F:aspartate-tRNA ligase activity"/>
    <property type="evidence" value="ECO:0007669"/>
    <property type="project" value="UniProtKB-UniRule"/>
</dbReference>
<comment type="subunit">
    <text evidence="7">Homodimer.</text>
</comment>
<comment type="subcellular location">
    <subcellularLocation>
        <location evidence="7">Cytoplasm</location>
    </subcellularLocation>
</comment>
<dbReference type="OrthoDB" id="9802326at2"/>
<dbReference type="Pfam" id="PF00152">
    <property type="entry name" value="tRNA-synt_2"/>
    <property type="match status" value="1"/>
</dbReference>
<dbReference type="EMBL" id="CP117684">
    <property type="protein sequence ID" value="WDC92656.1"/>
    <property type="molecule type" value="Genomic_DNA"/>
</dbReference>
<feature type="binding site" evidence="7">
    <location>
        <position position="231"/>
    </location>
    <ligand>
        <name>ATP</name>
        <dbReference type="ChEBI" id="CHEBI:30616"/>
    </ligand>
</feature>